<comment type="caution">
    <text evidence="1">The sequence shown here is derived from an EMBL/GenBank/DDBJ whole genome shotgun (WGS) entry which is preliminary data.</text>
</comment>
<accession>A0A1G1SQF5</accession>
<reference evidence="1 2" key="1">
    <citation type="submission" date="2016-08" db="EMBL/GenBank/DDBJ databases">
        <title>Hymenobacter coccineus sp. nov., Hymenobacter lapidarius sp. nov. and Hymenobacter glacialis sp. nov., isolated from Antarctic soil.</title>
        <authorList>
            <person name="Sedlacek I."/>
            <person name="Kralova S."/>
            <person name="Kyrova K."/>
            <person name="Maslanova I."/>
            <person name="Stankova E."/>
            <person name="Vrbovska V."/>
            <person name="Nemec M."/>
            <person name="Bartak M."/>
            <person name="Svec P."/>
            <person name="Busse H.-J."/>
            <person name="Pantucek R."/>
        </authorList>
    </citation>
    <scope>NUCLEOTIDE SEQUENCE [LARGE SCALE GENOMIC DNA]</scope>
    <source>
        <strain evidence="1 2">CCM 8643</strain>
    </source>
</reference>
<proteinExistence type="predicted"/>
<dbReference type="Proteomes" id="UP000176294">
    <property type="component" value="Unassembled WGS sequence"/>
</dbReference>
<dbReference type="RefSeq" id="WP_070731035.1">
    <property type="nucleotide sequence ID" value="NZ_MDZB01000175.1"/>
</dbReference>
<protein>
    <submittedName>
        <fullName evidence="1">Uncharacterized protein</fullName>
    </submittedName>
</protein>
<organism evidence="1 2">
    <name type="scientific">Hymenobacter lapidarius</name>
    <dbReference type="NCBI Taxonomy" id="1908237"/>
    <lineage>
        <taxon>Bacteria</taxon>
        <taxon>Pseudomonadati</taxon>
        <taxon>Bacteroidota</taxon>
        <taxon>Cytophagia</taxon>
        <taxon>Cytophagales</taxon>
        <taxon>Hymenobacteraceae</taxon>
        <taxon>Hymenobacter</taxon>
    </lineage>
</organism>
<dbReference type="STRING" id="1908237.BEN47_06190"/>
<evidence type="ECO:0000313" key="1">
    <source>
        <dbReference type="EMBL" id="OGX80844.1"/>
    </source>
</evidence>
<name>A0A1G1SQF5_9BACT</name>
<evidence type="ECO:0000313" key="2">
    <source>
        <dbReference type="Proteomes" id="UP000176294"/>
    </source>
</evidence>
<dbReference type="EMBL" id="MDZB01000175">
    <property type="protein sequence ID" value="OGX80844.1"/>
    <property type="molecule type" value="Genomic_DNA"/>
</dbReference>
<dbReference type="AlphaFoldDB" id="A0A1G1SQF5"/>
<gene>
    <name evidence="1" type="ORF">BEN47_06190</name>
</gene>
<sequence length="74" mass="7882">MALNVHTFPLLAYPGPAPETAARAGMGGWDAYALWAPTDRLLPFVLQRPLLVGAPRGWRAPGWSTPIPAPCSTS</sequence>
<keyword evidence="2" id="KW-1185">Reference proteome</keyword>